<protein>
    <submittedName>
        <fullName evidence="1">NTP pyrophosphatase (Non-canonical NTP hydrolase)</fullName>
    </submittedName>
</protein>
<dbReference type="Proteomes" id="UP000531594">
    <property type="component" value="Unassembled WGS sequence"/>
</dbReference>
<evidence type="ECO:0000313" key="1">
    <source>
        <dbReference type="EMBL" id="MBB6446489.1"/>
    </source>
</evidence>
<organism evidence="1 2">
    <name type="scientific">Bacillus benzoevorans</name>
    <dbReference type="NCBI Taxonomy" id="1456"/>
    <lineage>
        <taxon>Bacteria</taxon>
        <taxon>Bacillati</taxon>
        <taxon>Bacillota</taxon>
        <taxon>Bacilli</taxon>
        <taxon>Bacillales</taxon>
        <taxon>Bacillaceae</taxon>
        <taxon>Bacillus</taxon>
    </lineage>
</organism>
<dbReference type="GO" id="GO:0016787">
    <property type="term" value="F:hydrolase activity"/>
    <property type="evidence" value="ECO:0007669"/>
    <property type="project" value="UniProtKB-KW"/>
</dbReference>
<accession>A0A7X0LXJ5</accession>
<dbReference type="RefSeq" id="WP_184527538.1">
    <property type="nucleotide sequence ID" value="NZ_JACHGK010000011.1"/>
</dbReference>
<reference evidence="1 2" key="1">
    <citation type="submission" date="2020-08" db="EMBL/GenBank/DDBJ databases">
        <title>Genomic Encyclopedia of Type Strains, Phase IV (KMG-IV): sequencing the most valuable type-strain genomes for metagenomic binning, comparative biology and taxonomic classification.</title>
        <authorList>
            <person name="Goeker M."/>
        </authorList>
    </citation>
    <scope>NUCLEOTIDE SEQUENCE [LARGE SCALE GENOMIC DNA]</scope>
    <source>
        <strain evidence="1 2">DSM 5391</strain>
    </source>
</reference>
<dbReference type="SUPFAM" id="SSF101386">
    <property type="entry name" value="all-alpha NTP pyrophosphatases"/>
    <property type="match status" value="1"/>
</dbReference>
<gene>
    <name evidence="1" type="ORF">HNR53_003148</name>
</gene>
<keyword evidence="1" id="KW-0378">Hydrolase</keyword>
<name>A0A7X0LXJ5_9BACI</name>
<proteinExistence type="predicted"/>
<evidence type="ECO:0000313" key="2">
    <source>
        <dbReference type="Proteomes" id="UP000531594"/>
    </source>
</evidence>
<sequence length="87" mass="9748">MGVIKFNHLTNDVLVDVGMERARQDRIHPDTLSLLERFPVLVEEVGEVGTALQTKNKANLYEELVQVAAEAVRMAEQVAEERGVMND</sequence>
<keyword evidence="2" id="KW-1185">Reference proteome</keyword>
<dbReference type="Gene3D" id="1.10.287.1080">
    <property type="entry name" value="MazG-like"/>
    <property type="match status" value="1"/>
</dbReference>
<comment type="caution">
    <text evidence="1">The sequence shown here is derived from an EMBL/GenBank/DDBJ whole genome shotgun (WGS) entry which is preliminary data.</text>
</comment>
<dbReference type="EMBL" id="JACHGK010000011">
    <property type="protein sequence ID" value="MBB6446489.1"/>
    <property type="molecule type" value="Genomic_DNA"/>
</dbReference>
<dbReference type="AlphaFoldDB" id="A0A7X0LXJ5"/>